<evidence type="ECO:0000256" key="3">
    <source>
        <dbReference type="ARBA" id="ARBA00022989"/>
    </source>
</evidence>
<evidence type="ECO:0000256" key="1">
    <source>
        <dbReference type="ARBA" id="ARBA00004141"/>
    </source>
</evidence>
<evidence type="ECO:0000256" key="6">
    <source>
        <dbReference type="SAM" id="SignalP"/>
    </source>
</evidence>
<protein>
    <recommendedName>
        <fullName evidence="7">O-antigen ligase-related domain-containing protein</fullName>
    </recommendedName>
</protein>
<keyword evidence="9" id="KW-1185">Reference proteome</keyword>
<proteinExistence type="predicted"/>
<keyword evidence="3 5" id="KW-1133">Transmembrane helix</keyword>
<feature type="domain" description="O-antigen ligase-related" evidence="7">
    <location>
        <begin position="152"/>
        <end position="277"/>
    </location>
</feature>
<dbReference type="InterPro" id="IPR007016">
    <property type="entry name" value="O-antigen_ligase-rel_domated"/>
</dbReference>
<accession>A0A1R1L8J6</accession>
<reference evidence="8 9" key="1">
    <citation type="submission" date="2016-12" db="EMBL/GenBank/DDBJ databases">
        <title>Draft genome of Tersicoccus phoenicis 1P05MA.</title>
        <authorList>
            <person name="Nakajima Y."/>
            <person name="Yoshizawa S."/>
            <person name="Nakamura K."/>
            <person name="Ogura Y."/>
            <person name="Hayashi T."/>
            <person name="Kogure K."/>
        </authorList>
    </citation>
    <scope>NUCLEOTIDE SEQUENCE [LARGE SCALE GENOMIC DNA]</scope>
    <source>
        <strain evidence="8 9">1p05MA</strain>
    </source>
</reference>
<gene>
    <name evidence="8" type="ORF">BKD30_10850</name>
</gene>
<sequence>MRIALFIFIMCVLASFVKAALTALPQENANGSMTGLITVASWAGVVLVANDGIRSKERLLVLVRRICWLGAAYSALGLLQFVTGQNLVDAVATPGLSSVGQGAVDTRGGFIRPEATARHALEFASVLSMTFALALFLAQKSSRSVAQRWTPAALTFAAAVVSLTRSALLGIVSVLVVLFPSWDRRMRRAVAVAALIGITGALALAPSLASTVRAMFNPEDPSLVSRTSSYDIVGSYVAASPWWGRGLGTLDRSYHIFDNQYIGLLIQIGVIGLAAFLGVVLTAAATGMAQRRDADPDLAALGPALSAAVVSGALLFAFFDAFYFPQSVGLLFLVVGLCGALRNLHRADRPGRMQGMHVAEPSVRRWSAVLARRWYVALAVCLAAIPIAAAARSVPGVYYTEFDVRFEAPPRATRSNPLRTEAPMIVGFAAIVQRMYVGSHPNYPIRPTSAPLFGTGARSAQAVYLPDAGGQWQTNFNTPAIRVEVVGDSPDAVLARSRGIASTLTSLAKVPQDAIGVRAGARIETARQAAGDVVVSEQRVRTSYAVAATSALAVGVALGLSGLTDHVVWRRPRGVRRRQQ</sequence>
<feature type="transmembrane region" description="Helical" evidence="5">
    <location>
        <begin position="151"/>
        <end position="178"/>
    </location>
</feature>
<feature type="transmembrane region" description="Helical" evidence="5">
    <location>
        <begin position="374"/>
        <end position="394"/>
    </location>
</feature>
<evidence type="ECO:0000256" key="2">
    <source>
        <dbReference type="ARBA" id="ARBA00022692"/>
    </source>
</evidence>
<keyword evidence="2 5" id="KW-0812">Transmembrane</keyword>
<comment type="caution">
    <text evidence="8">The sequence shown here is derived from an EMBL/GenBank/DDBJ whole genome shotgun (WGS) entry which is preliminary data.</text>
</comment>
<feature type="transmembrane region" description="Helical" evidence="5">
    <location>
        <begin position="261"/>
        <end position="286"/>
    </location>
</feature>
<evidence type="ECO:0000256" key="4">
    <source>
        <dbReference type="ARBA" id="ARBA00023136"/>
    </source>
</evidence>
<feature type="chain" id="PRO_5012209889" description="O-antigen ligase-related domain-containing protein" evidence="6">
    <location>
        <begin position="20"/>
        <end position="580"/>
    </location>
</feature>
<evidence type="ECO:0000259" key="7">
    <source>
        <dbReference type="Pfam" id="PF04932"/>
    </source>
</evidence>
<feature type="transmembrane region" description="Helical" evidence="5">
    <location>
        <begin position="29"/>
        <end position="49"/>
    </location>
</feature>
<dbReference type="STRING" id="554083.BKD30_10850"/>
<dbReference type="AlphaFoldDB" id="A0A1R1L8J6"/>
<feature type="signal peptide" evidence="6">
    <location>
        <begin position="1"/>
        <end position="19"/>
    </location>
</feature>
<dbReference type="InterPro" id="IPR051533">
    <property type="entry name" value="WaaL-like"/>
</dbReference>
<dbReference type="PANTHER" id="PTHR37422:SF13">
    <property type="entry name" value="LIPOPOLYSACCHARIDE BIOSYNTHESIS PROTEIN PA4999-RELATED"/>
    <property type="match status" value="1"/>
</dbReference>
<dbReference type="Proteomes" id="UP000187085">
    <property type="component" value="Unassembled WGS sequence"/>
</dbReference>
<feature type="transmembrane region" description="Helical" evidence="5">
    <location>
        <begin position="324"/>
        <end position="344"/>
    </location>
</feature>
<name>A0A1R1L8J6_9MICC</name>
<feature type="transmembrane region" description="Helical" evidence="5">
    <location>
        <begin position="190"/>
        <end position="209"/>
    </location>
</feature>
<feature type="transmembrane region" description="Helical" evidence="5">
    <location>
        <begin position="298"/>
        <end position="318"/>
    </location>
</feature>
<evidence type="ECO:0000313" key="8">
    <source>
        <dbReference type="EMBL" id="OMH23861.1"/>
    </source>
</evidence>
<keyword evidence="4 5" id="KW-0472">Membrane</keyword>
<comment type="subcellular location">
    <subcellularLocation>
        <location evidence="1">Membrane</location>
        <topology evidence="1">Multi-pass membrane protein</topology>
    </subcellularLocation>
</comment>
<dbReference type="Pfam" id="PF04932">
    <property type="entry name" value="Wzy_C"/>
    <property type="match status" value="1"/>
</dbReference>
<keyword evidence="6" id="KW-0732">Signal</keyword>
<dbReference type="GO" id="GO:0016020">
    <property type="term" value="C:membrane"/>
    <property type="evidence" value="ECO:0007669"/>
    <property type="project" value="UniProtKB-SubCell"/>
</dbReference>
<dbReference type="EMBL" id="MRDE01000068">
    <property type="protein sequence ID" value="OMH23861.1"/>
    <property type="molecule type" value="Genomic_DNA"/>
</dbReference>
<organism evidence="8 9">
    <name type="scientific">Tersicoccus phoenicis</name>
    <dbReference type="NCBI Taxonomy" id="554083"/>
    <lineage>
        <taxon>Bacteria</taxon>
        <taxon>Bacillati</taxon>
        <taxon>Actinomycetota</taxon>
        <taxon>Actinomycetes</taxon>
        <taxon>Micrococcales</taxon>
        <taxon>Micrococcaceae</taxon>
        <taxon>Tersicoccus</taxon>
    </lineage>
</organism>
<evidence type="ECO:0000256" key="5">
    <source>
        <dbReference type="SAM" id="Phobius"/>
    </source>
</evidence>
<dbReference type="PANTHER" id="PTHR37422">
    <property type="entry name" value="TEICHURONIC ACID BIOSYNTHESIS PROTEIN TUAE"/>
    <property type="match status" value="1"/>
</dbReference>
<evidence type="ECO:0000313" key="9">
    <source>
        <dbReference type="Proteomes" id="UP000187085"/>
    </source>
</evidence>